<dbReference type="AlphaFoldDB" id="A0A8D8S3C2"/>
<dbReference type="EMBL" id="HBUF01101231">
    <property type="protein sequence ID" value="CAG6638086.1"/>
    <property type="molecule type" value="Transcribed_RNA"/>
</dbReference>
<dbReference type="InterPro" id="IPR020234">
    <property type="entry name" value="Mite_allergen_group-7"/>
</dbReference>
<dbReference type="EMBL" id="HBUF01202760">
    <property type="protein sequence ID" value="CAG6662463.1"/>
    <property type="molecule type" value="Transcribed_RNA"/>
</dbReference>
<name>A0A8D8S3C2_9HEMI</name>
<dbReference type="EMBL" id="HBUF01353073">
    <property type="protein sequence ID" value="CAG6715362.1"/>
    <property type="molecule type" value="Transcribed_RNA"/>
</dbReference>
<keyword evidence="1" id="KW-0732">Signal</keyword>
<dbReference type="EMBL" id="HBUF01580028">
    <property type="protein sequence ID" value="CAG6769825.1"/>
    <property type="molecule type" value="Transcribed_RNA"/>
</dbReference>
<protein>
    <submittedName>
        <fullName evidence="2">Uncharacterized protein</fullName>
    </submittedName>
</protein>
<evidence type="ECO:0000313" key="2">
    <source>
        <dbReference type="EMBL" id="CAG6662469.1"/>
    </source>
</evidence>
<dbReference type="EMBL" id="HBUF01580029">
    <property type="protein sequence ID" value="CAG6769830.1"/>
    <property type="molecule type" value="Transcribed_RNA"/>
</dbReference>
<proteinExistence type="predicted"/>
<dbReference type="EMBL" id="HBUF01580030">
    <property type="protein sequence ID" value="CAG6769836.1"/>
    <property type="molecule type" value="Transcribed_RNA"/>
</dbReference>
<sequence length="247" mass="28101">MMNLITLLSVLTLISSIVCDNYVVSLDATTSAPHKVIPVMEYHEIEHKIKNVAMNIDKFIDIIVDTIRMGGKGIDPIGLPDVTETFSDKILFVYVDGQFLMRNGKLHNVKSISRHGNATLRYDNLKLYVTSAFIFKRLDFDYDFIGQIVSVGPQGYLYGDCNRLVIETVFVYDVFHNKLSLNKTSITDEVPVDVQVKISVIIDWLANPIINWLSNLYESKILFEIQRAVERVIKDNLPLSTLSLKEK</sequence>
<dbReference type="EMBL" id="HBUF01580022">
    <property type="protein sequence ID" value="CAG6769797.1"/>
    <property type="molecule type" value="Transcribed_RNA"/>
</dbReference>
<evidence type="ECO:0000256" key="1">
    <source>
        <dbReference type="SAM" id="SignalP"/>
    </source>
</evidence>
<dbReference type="EMBL" id="HBUF01353075">
    <property type="protein sequence ID" value="CAG6715365.1"/>
    <property type="molecule type" value="Transcribed_RNA"/>
</dbReference>
<organism evidence="2">
    <name type="scientific">Cacopsylla melanoneura</name>
    <dbReference type="NCBI Taxonomy" id="428564"/>
    <lineage>
        <taxon>Eukaryota</taxon>
        <taxon>Metazoa</taxon>
        <taxon>Ecdysozoa</taxon>
        <taxon>Arthropoda</taxon>
        <taxon>Hexapoda</taxon>
        <taxon>Insecta</taxon>
        <taxon>Pterygota</taxon>
        <taxon>Neoptera</taxon>
        <taxon>Paraneoptera</taxon>
        <taxon>Hemiptera</taxon>
        <taxon>Sternorrhyncha</taxon>
        <taxon>Psylloidea</taxon>
        <taxon>Psyllidae</taxon>
        <taxon>Psyllinae</taxon>
        <taxon>Cacopsylla</taxon>
    </lineage>
</organism>
<feature type="chain" id="PRO_5036261935" evidence="1">
    <location>
        <begin position="20"/>
        <end position="247"/>
    </location>
</feature>
<dbReference type="Pfam" id="PF16984">
    <property type="entry name" value="Grp7_allergen"/>
    <property type="match status" value="1"/>
</dbReference>
<reference evidence="2" key="1">
    <citation type="submission" date="2021-05" db="EMBL/GenBank/DDBJ databases">
        <authorList>
            <person name="Alioto T."/>
            <person name="Alioto T."/>
            <person name="Gomez Garrido J."/>
        </authorList>
    </citation>
    <scope>NUCLEOTIDE SEQUENCE</scope>
</reference>
<dbReference type="Gene3D" id="3.15.10.50">
    <property type="match status" value="1"/>
</dbReference>
<feature type="signal peptide" evidence="1">
    <location>
        <begin position="1"/>
        <end position="19"/>
    </location>
</feature>
<dbReference type="EMBL" id="HBUF01101227">
    <property type="protein sequence ID" value="CAG6638080.1"/>
    <property type="molecule type" value="Transcribed_RNA"/>
</dbReference>
<accession>A0A8D8S3C2</accession>
<dbReference type="EMBL" id="HBUF01202761">
    <property type="protein sequence ID" value="CAG6662465.1"/>
    <property type="molecule type" value="Transcribed_RNA"/>
</dbReference>
<dbReference type="EMBL" id="HBUF01580026">
    <property type="protein sequence ID" value="CAG6769816.1"/>
    <property type="molecule type" value="Transcribed_RNA"/>
</dbReference>
<dbReference type="EMBL" id="HBUF01353077">
    <property type="protein sequence ID" value="CAG6715368.1"/>
    <property type="molecule type" value="Transcribed_RNA"/>
</dbReference>
<dbReference type="EMBL" id="HBUF01202764">
    <property type="protein sequence ID" value="CAG6662469.1"/>
    <property type="molecule type" value="Transcribed_RNA"/>
</dbReference>
<dbReference type="InterPro" id="IPR038602">
    <property type="entry name" value="Mite_allergen_7_sf"/>
</dbReference>
<dbReference type="EMBL" id="HBUF01101228">
    <property type="protein sequence ID" value="CAG6638082.1"/>
    <property type="molecule type" value="Transcribed_RNA"/>
</dbReference>